<evidence type="ECO:0000256" key="1">
    <source>
        <dbReference type="ARBA" id="ARBA00004651"/>
    </source>
</evidence>
<feature type="transmembrane region" description="Helical" evidence="7">
    <location>
        <begin position="84"/>
        <end position="101"/>
    </location>
</feature>
<gene>
    <name evidence="8" type="primary">hlyI_1</name>
    <name evidence="8" type="ORF">AMOR_09530</name>
</gene>
<dbReference type="RefSeq" id="WP_248358991.1">
    <property type="nucleotide sequence ID" value="NZ_AP025591.1"/>
</dbReference>
<keyword evidence="4 7" id="KW-0812">Transmembrane</keyword>
<proteinExistence type="inferred from homology"/>
<dbReference type="Pfam" id="PF03006">
    <property type="entry name" value="HlyIII"/>
    <property type="match status" value="1"/>
</dbReference>
<dbReference type="InterPro" id="IPR004254">
    <property type="entry name" value="AdipoR/HlyIII-related"/>
</dbReference>
<feature type="transmembrane region" description="Helical" evidence="7">
    <location>
        <begin position="45"/>
        <end position="64"/>
    </location>
</feature>
<reference evidence="9" key="1">
    <citation type="journal article" date="2022" name="Int. J. Syst. Evol. Microbiol.">
        <title>Anaeromyxobacter oryzae sp. nov., Anaeromyxobacter diazotrophicus sp. nov. and Anaeromyxobacter paludicola sp. nov., isolated from paddy soils.</title>
        <authorList>
            <person name="Itoh H."/>
            <person name="Xu Z."/>
            <person name="Mise K."/>
            <person name="Masuda Y."/>
            <person name="Ushijima N."/>
            <person name="Hayakawa C."/>
            <person name="Shiratori Y."/>
            <person name="Senoo K."/>
        </authorList>
    </citation>
    <scope>NUCLEOTIDE SEQUENCE [LARGE SCALE GENOMIC DNA]</scope>
    <source>
        <strain evidence="9">Red232</strain>
    </source>
</reference>
<accession>A0ABM7WR64</accession>
<evidence type="ECO:0000256" key="7">
    <source>
        <dbReference type="SAM" id="Phobius"/>
    </source>
</evidence>
<name>A0ABM7WR64_9BACT</name>
<comment type="similarity">
    <text evidence="2">Belongs to the UPF0073 (Hly-III) family.</text>
</comment>
<dbReference type="PANTHER" id="PTHR20855">
    <property type="entry name" value="ADIPOR/PROGESTIN RECEPTOR-RELATED"/>
    <property type="match status" value="1"/>
</dbReference>
<evidence type="ECO:0000256" key="3">
    <source>
        <dbReference type="ARBA" id="ARBA00022475"/>
    </source>
</evidence>
<keyword evidence="6 7" id="KW-0472">Membrane</keyword>
<feature type="transmembrane region" description="Helical" evidence="7">
    <location>
        <begin position="22"/>
        <end position="38"/>
    </location>
</feature>
<keyword evidence="5 7" id="KW-1133">Transmembrane helix</keyword>
<evidence type="ECO:0000256" key="6">
    <source>
        <dbReference type="ARBA" id="ARBA00023136"/>
    </source>
</evidence>
<dbReference type="EMBL" id="AP025591">
    <property type="protein sequence ID" value="BDG01957.1"/>
    <property type="molecule type" value="Genomic_DNA"/>
</dbReference>
<dbReference type="Proteomes" id="UP001162891">
    <property type="component" value="Chromosome"/>
</dbReference>
<evidence type="ECO:0000256" key="5">
    <source>
        <dbReference type="ARBA" id="ARBA00022989"/>
    </source>
</evidence>
<sequence length="219" mass="22567">MHAATETITPPKPLLRGVSHEIAAGVALAAGVGLVLSATSPRGRVAALVYGASLFTLFAVSALYHRPTWSPRARLAMRRLDHSAIFVLIAGTYTPLCLLLGGARGATMLAIAWGGALLGVGRAVLWPTAPKALAAAIYVALGWVVLPVLPALRALLGAGDLAVLAAGGIVYSLGAVVYASRRPDPFPRVFGYHEVFHAMVIVAAALHFVVGARAVLALG</sequence>
<comment type="subcellular location">
    <subcellularLocation>
        <location evidence="1">Cell membrane</location>
        <topology evidence="1">Multi-pass membrane protein</topology>
    </subcellularLocation>
</comment>
<dbReference type="PANTHER" id="PTHR20855:SF3">
    <property type="entry name" value="LD03007P"/>
    <property type="match status" value="1"/>
</dbReference>
<protein>
    <submittedName>
        <fullName evidence="8">Membrane protein</fullName>
    </submittedName>
</protein>
<dbReference type="NCBIfam" id="TIGR01065">
    <property type="entry name" value="hlyIII"/>
    <property type="match status" value="1"/>
</dbReference>
<keyword evidence="3" id="KW-1003">Cell membrane</keyword>
<evidence type="ECO:0000256" key="4">
    <source>
        <dbReference type="ARBA" id="ARBA00022692"/>
    </source>
</evidence>
<evidence type="ECO:0000256" key="2">
    <source>
        <dbReference type="ARBA" id="ARBA00008488"/>
    </source>
</evidence>
<feature type="transmembrane region" description="Helical" evidence="7">
    <location>
        <begin position="195"/>
        <end position="216"/>
    </location>
</feature>
<keyword evidence="9" id="KW-1185">Reference proteome</keyword>
<dbReference type="InterPro" id="IPR005744">
    <property type="entry name" value="Hy-lIII"/>
</dbReference>
<evidence type="ECO:0000313" key="9">
    <source>
        <dbReference type="Proteomes" id="UP001162891"/>
    </source>
</evidence>
<evidence type="ECO:0000313" key="8">
    <source>
        <dbReference type="EMBL" id="BDG01957.1"/>
    </source>
</evidence>
<feature type="transmembrane region" description="Helical" evidence="7">
    <location>
        <begin position="161"/>
        <end position="180"/>
    </location>
</feature>
<feature type="transmembrane region" description="Helical" evidence="7">
    <location>
        <begin position="132"/>
        <end position="149"/>
    </location>
</feature>
<organism evidence="8 9">
    <name type="scientific">Anaeromyxobacter oryzae</name>
    <dbReference type="NCBI Taxonomy" id="2918170"/>
    <lineage>
        <taxon>Bacteria</taxon>
        <taxon>Pseudomonadati</taxon>
        <taxon>Myxococcota</taxon>
        <taxon>Myxococcia</taxon>
        <taxon>Myxococcales</taxon>
        <taxon>Cystobacterineae</taxon>
        <taxon>Anaeromyxobacteraceae</taxon>
        <taxon>Anaeromyxobacter</taxon>
    </lineage>
</organism>